<sequence>MESLRTRLWRHVFNRFPAYRGTGARVRYIAEDWSRVQVVIPRNWRTRNLVGTTFGGSIYGAVDPIYMVMLKRRLGSAFTVWDKSAEIEFRKPGESTLYADFRLTTSEIREIRTSLDRGESMDRVYEVEVVDEDGVVHATCEKTLYVRRDS</sequence>
<dbReference type="Proteomes" id="UP001596201">
    <property type="component" value="Unassembled WGS sequence"/>
</dbReference>
<evidence type="ECO:0000313" key="1">
    <source>
        <dbReference type="EMBL" id="MFC5365487.1"/>
    </source>
</evidence>
<dbReference type="AlphaFoldDB" id="A0ABD5R747"/>
<protein>
    <submittedName>
        <fullName evidence="1">DUF4442 domain-containing protein</fullName>
    </submittedName>
</protein>
<dbReference type="SUPFAM" id="SSF54637">
    <property type="entry name" value="Thioesterase/thiol ester dehydrase-isomerase"/>
    <property type="match status" value="1"/>
</dbReference>
<dbReference type="RefSeq" id="WP_227229220.1">
    <property type="nucleotide sequence ID" value="NZ_JAJCVJ010000001.1"/>
</dbReference>
<gene>
    <name evidence="1" type="ORF">ACFPJ5_00940</name>
</gene>
<dbReference type="Pfam" id="PF14539">
    <property type="entry name" value="DUF4442"/>
    <property type="match status" value="1"/>
</dbReference>
<reference evidence="1 2" key="1">
    <citation type="journal article" date="2019" name="Int. J. Syst. Evol. Microbiol.">
        <title>The Global Catalogue of Microorganisms (GCM) 10K type strain sequencing project: providing services to taxonomists for standard genome sequencing and annotation.</title>
        <authorList>
            <consortium name="The Broad Institute Genomics Platform"/>
            <consortium name="The Broad Institute Genome Sequencing Center for Infectious Disease"/>
            <person name="Wu L."/>
            <person name="Ma J."/>
        </authorList>
    </citation>
    <scope>NUCLEOTIDE SEQUENCE [LARGE SCALE GENOMIC DNA]</scope>
    <source>
        <strain evidence="1 2">CGMCC 1.12237</strain>
    </source>
</reference>
<keyword evidence="2" id="KW-1185">Reference proteome</keyword>
<comment type="caution">
    <text evidence="1">The sequence shown here is derived from an EMBL/GenBank/DDBJ whole genome shotgun (WGS) entry which is preliminary data.</text>
</comment>
<dbReference type="Gene3D" id="3.10.129.10">
    <property type="entry name" value="Hotdog Thioesterase"/>
    <property type="match status" value="1"/>
</dbReference>
<dbReference type="InterPro" id="IPR027961">
    <property type="entry name" value="DUF4442"/>
</dbReference>
<evidence type="ECO:0000313" key="2">
    <source>
        <dbReference type="Proteomes" id="UP001596201"/>
    </source>
</evidence>
<dbReference type="EMBL" id="JBHSKX010000001">
    <property type="protein sequence ID" value="MFC5365487.1"/>
    <property type="molecule type" value="Genomic_DNA"/>
</dbReference>
<accession>A0ABD5R747</accession>
<organism evidence="1 2">
    <name type="scientific">Salinirubrum litoreum</name>
    <dbReference type="NCBI Taxonomy" id="1126234"/>
    <lineage>
        <taxon>Archaea</taxon>
        <taxon>Methanobacteriati</taxon>
        <taxon>Methanobacteriota</taxon>
        <taxon>Stenosarchaea group</taxon>
        <taxon>Halobacteria</taxon>
        <taxon>Halobacteriales</taxon>
        <taxon>Haloferacaceae</taxon>
        <taxon>Salinirubrum</taxon>
    </lineage>
</organism>
<dbReference type="InterPro" id="IPR029069">
    <property type="entry name" value="HotDog_dom_sf"/>
</dbReference>
<name>A0ABD5R747_9EURY</name>
<proteinExistence type="predicted"/>